<dbReference type="InterPro" id="IPR003715">
    <property type="entry name" value="Poly_export_N"/>
</dbReference>
<dbReference type="Proteomes" id="UP000000238">
    <property type="component" value="Chromosome"/>
</dbReference>
<evidence type="ECO:0000313" key="4">
    <source>
        <dbReference type="EMBL" id="ABC31379.1"/>
    </source>
</evidence>
<keyword evidence="1" id="KW-0732">Signal</keyword>
<dbReference type="RefSeq" id="WP_011398444.1">
    <property type="nucleotide sequence ID" value="NC_007645.1"/>
</dbReference>
<dbReference type="Pfam" id="PF02563">
    <property type="entry name" value="Poly_export"/>
    <property type="match status" value="1"/>
</dbReference>
<dbReference type="PANTHER" id="PTHR33619">
    <property type="entry name" value="POLYSACCHARIDE EXPORT PROTEIN GFCE-RELATED"/>
    <property type="match status" value="1"/>
</dbReference>
<dbReference type="AlphaFoldDB" id="Q2SD95"/>
<accession>Q2SD95</accession>
<dbReference type="eggNOG" id="COG1596">
    <property type="taxonomic scope" value="Bacteria"/>
</dbReference>
<evidence type="ECO:0000313" key="5">
    <source>
        <dbReference type="Proteomes" id="UP000000238"/>
    </source>
</evidence>
<evidence type="ECO:0000259" key="2">
    <source>
        <dbReference type="Pfam" id="PF02563"/>
    </source>
</evidence>
<evidence type="ECO:0000256" key="1">
    <source>
        <dbReference type="ARBA" id="ARBA00022729"/>
    </source>
</evidence>
<dbReference type="InterPro" id="IPR019554">
    <property type="entry name" value="Soluble_ligand-bd"/>
</dbReference>
<reference evidence="4 5" key="1">
    <citation type="journal article" date="2005" name="Nucleic Acids Res.">
        <title>Genomic blueprint of Hahella chejuensis, a marine microbe producing an algicidal agent.</title>
        <authorList>
            <person name="Jeong H."/>
            <person name="Yim J.H."/>
            <person name="Lee C."/>
            <person name="Choi S.-H."/>
            <person name="Park Y.K."/>
            <person name="Yoon S.H."/>
            <person name="Hur C.-G."/>
            <person name="Kang H.-Y."/>
            <person name="Kim D."/>
            <person name="Lee H.H."/>
            <person name="Park K.H."/>
            <person name="Park S.-H."/>
            <person name="Park H.-S."/>
            <person name="Lee H.K."/>
            <person name="Oh T.K."/>
            <person name="Kim J.F."/>
        </authorList>
    </citation>
    <scope>NUCLEOTIDE SEQUENCE [LARGE SCALE GENOMIC DNA]</scope>
    <source>
        <strain evidence="4 5">KCTC 2396</strain>
    </source>
</reference>
<protein>
    <submittedName>
        <fullName evidence="4">Periplasmic protein involved in polysaccharide export</fullName>
    </submittedName>
</protein>
<dbReference type="Gene3D" id="3.30.1950.10">
    <property type="entry name" value="wza like domain"/>
    <property type="match status" value="1"/>
</dbReference>
<dbReference type="GO" id="GO:0015159">
    <property type="term" value="F:polysaccharide transmembrane transporter activity"/>
    <property type="evidence" value="ECO:0007669"/>
    <property type="project" value="InterPro"/>
</dbReference>
<dbReference type="PANTHER" id="PTHR33619:SF3">
    <property type="entry name" value="POLYSACCHARIDE EXPORT PROTEIN GFCE-RELATED"/>
    <property type="match status" value="1"/>
</dbReference>
<name>Q2SD95_HAHCH</name>
<dbReference type="KEGG" id="hch:HCH_04680"/>
<organism evidence="4 5">
    <name type="scientific">Hahella chejuensis (strain KCTC 2396)</name>
    <dbReference type="NCBI Taxonomy" id="349521"/>
    <lineage>
        <taxon>Bacteria</taxon>
        <taxon>Pseudomonadati</taxon>
        <taxon>Pseudomonadota</taxon>
        <taxon>Gammaproteobacteria</taxon>
        <taxon>Oceanospirillales</taxon>
        <taxon>Hahellaceae</taxon>
        <taxon>Hahella</taxon>
    </lineage>
</organism>
<sequence>MNHYRKHWVAMVSGVFLSALMLLASILIPAQRSFAEEGLSDYTLGSGDYVRVQVYGESDLTLEARLTDAGTVSYPFLGEIKVLGLTVSRLQELIANGLRDGYLVDPKVSVTILEYRKFFINGEVKNPGGFSYQPGLTVRKAASLAGGFTNRANKNKIFIISENDPNQTQRPADQSTRIHPGDIIIVEESFF</sequence>
<dbReference type="Gene3D" id="3.10.560.10">
    <property type="entry name" value="Outer membrane lipoprotein wza domain like"/>
    <property type="match status" value="1"/>
</dbReference>
<gene>
    <name evidence="4" type="primary">gumB</name>
    <name evidence="4" type="ordered locus">HCH_04680</name>
</gene>
<dbReference type="HOGENOM" id="CLU_038343_5_3_6"/>
<dbReference type="InterPro" id="IPR049712">
    <property type="entry name" value="Poly_export"/>
</dbReference>
<dbReference type="STRING" id="349521.HCH_04680"/>
<proteinExistence type="predicted"/>
<keyword evidence="5" id="KW-1185">Reference proteome</keyword>
<dbReference type="EMBL" id="CP000155">
    <property type="protein sequence ID" value="ABC31379.1"/>
    <property type="molecule type" value="Genomic_DNA"/>
</dbReference>
<dbReference type="Pfam" id="PF10531">
    <property type="entry name" value="SLBB"/>
    <property type="match status" value="1"/>
</dbReference>
<feature type="domain" description="Polysaccharide export protein N-terminal" evidence="2">
    <location>
        <begin position="40"/>
        <end position="112"/>
    </location>
</feature>
<evidence type="ECO:0000259" key="3">
    <source>
        <dbReference type="Pfam" id="PF10531"/>
    </source>
</evidence>
<feature type="domain" description="Soluble ligand binding" evidence="3">
    <location>
        <begin position="118"/>
        <end position="161"/>
    </location>
</feature>